<name>A0ABT9B7U1_9BACT</name>
<evidence type="ECO:0000259" key="1">
    <source>
        <dbReference type="SMART" id="SM01126"/>
    </source>
</evidence>
<dbReference type="EMBL" id="JAUQSY010000003">
    <property type="protein sequence ID" value="MDO7874232.1"/>
    <property type="molecule type" value="Genomic_DNA"/>
</dbReference>
<dbReference type="Pfam" id="PF12762">
    <property type="entry name" value="DDE_Tnp_IS1595"/>
    <property type="match status" value="1"/>
</dbReference>
<feature type="domain" description="ISXO2-like transposase" evidence="1">
    <location>
        <begin position="59"/>
        <end position="199"/>
    </location>
</feature>
<comment type="caution">
    <text evidence="2">The sequence shown here is derived from an EMBL/GenBank/DDBJ whole genome shotgun (WGS) entry which is preliminary data.</text>
</comment>
<sequence length="240" mass="27438">MARTKLPLTKWLRAVHLFYTHRSGVSAQILQREIEVTYKVAWRMGHQIRSLMADPNPDPLRKIVEVDETYVGGRKRAGSKKPIPKKTAVFGTLERGGRVRTTAVQQVNKATLFTLIQENVELGTTIYSDEHSLYTKLPKAGYPHDSVLHKAHEWRRGNVTTNAMEGHWSRVKRTIRGAYVWVSPQWLQSYLDECSFLHNRRHCPALVVEDLLARMLRPLSSGVRKGPPGLRQTPSRSRAK</sequence>
<evidence type="ECO:0000313" key="2">
    <source>
        <dbReference type="EMBL" id="MDO7874232.1"/>
    </source>
</evidence>
<evidence type="ECO:0000313" key="3">
    <source>
        <dbReference type="Proteomes" id="UP001176429"/>
    </source>
</evidence>
<dbReference type="RefSeq" id="WP_305005547.1">
    <property type="nucleotide sequence ID" value="NZ_JAUQSY010000003.1"/>
</dbReference>
<gene>
    <name evidence="2" type="ORF">Q5H93_05765</name>
</gene>
<dbReference type="InterPro" id="IPR024445">
    <property type="entry name" value="Tnp_ISXO2-like"/>
</dbReference>
<dbReference type="PANTHER" id="PTHR47163:SF2">
    <property type="entry name" value="SI:DKEY-17M8.2"/>
    <property type="match status" value="1"/>
</dbReference>
<dbReference type="PANTHER" id="PTHR47163">
    <property type="entry name" value="DDE_TNP_IS1595 DOMAIN-CONTAINING PROTEIN"/>
    <property type="match status" value="1"/>
</dbReference>
<dbReference type="SMART" id="SM01126">
    <property type="entry name" value="DDE_Tnp_IS1595"/>
    <property type="match status" value="1"/>
</dbReference>
<organism evidence="2 3">
    <name type="scientific">Hymenobacter aranciens</name>
    <dbReference type="NCBI Taxonomy" id="3063996"/>
    <lineage>
        <taxon>Bacteria</taxon>
        <taxon>Pseudomonadati</taxon>
        <taxon>Bacteroidota</taxon>
        <taxon>Cytophagia</taxon>
        <taxon>Cytophagales</taxon>
        <taxon>Hymenobacteraceae</taxon>
        <taxon>Hymenobacter</taxon>
    </lineage>
</organism>
<dbReference type="InterPro" id="IPR053164">
    <property type="entry name" value="IS1016-like_transposase"/>
</dbReference>
<protein>
    <submittedName>
        <fullName evidence="2">IS1595 family transposase</fullName>
    </submittedName>
</protein>
<dbReference type="Proteomes" id="UP001176429">
    <property type="component" value="Unassembled WGS sequence"/>
</dbReference>
<proteinExistence type="predicted"/>
<accession>A0ABT9B7U1</accession>
<reference evidence="2" key="1">
    <citation type="submission" date="2023-07" db="EMBL/GenBank/DDBJ databases">
        <authorList>
            <person name="Kim M.K."/>
        </authorList>
    </citation>
    <scope>NUCLEOTIDE SEQUENCE</scope>
    <source>
        <strain evidence="2">ASUV-10-1</strain>
    </source>
</reference>
<keyword evidence="3" id="KW-1185">Reference proteome</keyword>
<dbReference type="NCBIfam" id="NF033547">
    <property type="entry name" value="transpos_IS1595"/>
    <property type="match status" value="1"/>
</dbReference>